<dbReference type="Proteomes" id="UP000321926">
    <property type="component" value="Unassembled WGS sequence"/>
</dbReference>
<comment type="caution">
    <text evidence="1">The sequence shown here is derived from an EMBL/GenBank/DDBJ whole genome shotgun (WGS) entry which is preliminary data.</text>
</comment>
<evidence type="ECO:0008006" key="3">
    <source>
        <dbReference type="Google" id="ProtNLM"/>
    </source>
</evidence>
<dbReference type="RefSeq" id="WP_147921532.1">
    <property type="nucleotide sequence ID" value="NZ_VRTY01000029.1"/>
</dbReference>
<accession>A0A5C8K910</accession>
<gene>
    <name evidence="1" type="ORF">FVR03_09640</name>
</gene>
<sequence length="195" mass="22744">MFRIWFTLWLLVLSVLPLTENKAQQYTEFRNSVTVKAFGLSVHLKESPYPEIFPNRLDNKGYTTLNFGGIIGYDRFLVRNDISVRVEQGFYADCAASMAGFSHVGFRAKIFRSGRHSVNGGIGPTLVYRHDWNRLEQYIDDGYFKKRGDWQYKFYWYGGEFEYNYQLSAQNDLSLTLIPGIPELISIGIGFRRRY</sequence>
<dbReference type="EMBL" id="VRTY01000029">
    <property type="protein sequence ID" value="TXK47448.1"/>
    <property type="molecule type" value="Genomic_DNA"/>
</dbReference>
<name>A0A5C8K910_9BACT</name>
<dbReference type="AlphaFoldDB" id="A0A5C8K910"/>
<protein>
    <recommendedName>
        <fullName evidence="3">DUF3575 domain-containing protein</fullName>
    </recommendedName>
</protein>
<organism evidence="1 2">
    <name type="scientific">Pontibacter qinzhouensis</name>
    <dbReference type="NCBI Taxonomy" id="2603253"/>
    <lineage>
        <taxon>Bacteria</taxon>
        <taxon>Pseudomonadati</taxon>
        <taxon>Bacteroidota</taxon>
        <taxon>Cytophagia</taxon>
        <taxon>Cytophagales</taxon>
        <taxon>Hymenobacteraceae</taxon>
        <taxon>Pontibacter</taxon>
    </lineage>
</organism>
<evidence type="ECO:0000313" key="2">
    <source>
        <dbReference type="Proteomes" id="UP000321926"/>
    </source>
</evidence>
<keyword evidence="2" id="KW-1185">Reference proteome</keyword>
<evidence type="ECO:0000313" key="1">
    <source>
        <dbReference type="EMBL" id="TXK47448.1"/>
    </source>
</evidence>
<dbReference type="OrthoDB" id="1014067at2"/>
<proteinExistence type="predicted"/>
<reference evidence="1 2" key="1">
    <citation type="submission" date="2019-08" db="EMBL/GenBank/DDBJ databases">
        <authorList>
            <person name="Shi S."/>
        </authorList>
    </citation>
    <scope>NUCLEOTIDE SEQUENCE [LARGE SCALE GENOMIC DNA]</scope>
    <source>
        <strain evidence="1 2">GY10130</strain>
    </source>
</reference>